<dbReference type="AlphaFoldDB" id="A0A3E2GU48"/>
<comment type="caution">
    <text evidence="4">The sequence shown here is derived from an EMBL/GenBank/DDBJ whole genome shotgun (WGS) entry which is preliminary data.</text>
</comment>
<dbReference type="OMA" id="ASNCTRR"/>
<dbReference type="InterPro" id="IPR036291">
    <property type="entry name" value="NAD(P)-bd_dom_sf"/>
</dbReference>
<dbReference type="Gene3D" id="3.40.50.720">
    <property type="entry name" value="NAD(P)-binding Rossmann-like Domain"/>
    <property type="match status" value="1"/>
</dbReference>
<dbReference type="PANTHER" id="PTHR47706">
    <property type="entry name" value="NMRA-LIKE FAMILY PROTEIN"/>
    <property type="match status" value="1"/>
</dbReference>
<keyword evidence="3" id="KW-0560">Oxidoreductase</keyword>
<reference evidence="4 5" key="1">
    <citation type="submission" date="2018-05" db="EMBL/GenBank/DDBJ databases">
        <title>Draft genome sequence of Scytalidium lignicola DSM 105466, a ubiquitous saprotrophic fungus.</title>
        <authorList>
            <person name="Buettner E."/>
            <person name="Gebauer A.M."/>
            <person name="Hofrichter M."/>
            <person name="Liers C."/>
            <person name="Kellner H."/>
        </authorList>
    </citation>
    <scope>NUCLEOTIDE SEQUENCE [LARGE SCALE GENOMIC DNA]</scope>
    <source>
        <strain evidence="4 5">DSM 105466</strain>
    </source>
</reference>
<feature type="non-terminal residue" evidence="4">
    <location>
        <position position="1"/>
    </location>
</feature>
<dbReference type="GO" id="GO:0016491">
    <property type="term" value="F:oxidoreductase activity"/>
    <property type="evidence" value="ECO:0007669"/>
    <property type="project" value="UniProtKB-KW"/>
</dbReference>
<evidence type="ECO:0000256" key="1">
    <source>
        <dbReference type="ARBA" id="ARBA00005725"/>
    </source>
</evidence>
<dbReference type="SUPFAM" id="SSF51735">
    <property type="entry name" value="NAD(P)-binding Rossmann-fold domains"/>
    <property type="match status" value="1"/>
</dbReference>
<keyword evidence="5" id="KW-1185">Reference proteome</keyword>
<evidence type="ECO:0008006" key="6">
    <source>
        <dbReference type="Google" id="ProtNLM"/>
    </source>
</evidence>
<keyword evidence="2" id="KW-0521">NADP</keyword>
<name>A0A3E2GU48_SCYLI</name>
<organism evidence="4 5">
    <name type="scientific">Scytalidium lignicola</name>
    <name type="common">Hyphomycete</name>
    <dbReference type="NCBI Taxonomy" id="5539"/>
    <lineage>
        <taxon>Eukaryota</taxon>
        <taxon>Fungi</taxon>
        <taxon>Dikarya</taxon>
        <taxon>Ascomycota</taxon>
        <taxon>Pezizomycotina</taxon>
        <taxon>Leotiomycetes</taxon>
        <taxon>Leotiomycetes incertae sedis</taxon>
        <taxon>Scytalidium</taxon>
    </lineage>
</organism>
<sequence length="252" mass="27882">MHQIKVLARKANISLESEIGVSILEVDYSNVNALAKVLEQNSIDTVISAMNTLPSASESSEINLIYAASASNCTRRFVPRKTGAFPTKKKFTVFYNGFFLDYYGIPSIQTYLPPSVAMVDLAYNTSTIPGSSDTPVVFTHTTDVAKYVAASLELEKWDEEGYRLLKALPPLGTKFNVVYDSIEKLRSGTVTELPSHAAAFAYMPKDVFLGLFSATELLFADDSFDLKPETTMNEKFPKIKPFKVKDVLTPHP</sequence>
<evidence type="ECO:0000313" key="4">
    <source>
        <dbReference type="EMBL" id="RFU24671.1"/>
    </source>
</evidence>
<dbReference type="Proteomes" id="UP000258309">
    <property type="component" value="Unassembled WGS sequence"/>
</dbReference>
<feature type="non-terminal residue" evidence="4">
    <location>
        <position position="252"/>
    </location>
</feature>
<evidence type="ECO:0000313" key="5">
    <source>
        <dbReference type="Proteomes" id="UP000258309"/>
    </source>
</evidence>
<dbReference type="OrthoDB" id="419598at2759"/>
<dbReference type="PANTHER" id="PTHR47706:SF4">
    <property type="entry name" value="NMRA-LIKE DOMAIN-CONTAINING PROTEIN"/>
    <property type="match status" value="1"/>
</dbReference>
<comment type="similarity">
    <text evidence="1">Belongs to the NmrA-type oxidoreductase family. Isoflavone reductase subfamily.</text>
</comment>
<dbReference type="EMBL" id="NCSJ02000416">
    <property type="protein sequence ID" value="RFU24671.1"/>
    <property type="molecule type" value="Genomic_DNA"/>
</dbReference>
<dbReference type="InterPro" id="IPR051609">
    <property type="entry name" value="NmrA/Isoflavone_reductase-like"/>
</dbReference>
<accession>A0A3E2GU48</accession>
<protein>
    <recommendedName>
        <fullName evidence="6">NmrA-like domain-containing protein</fullName>
    </recommendedName>
</protein>
<proteinExistence type="inferred from homology"/>
<gene>
    <name evidence="4" type="ORF">B7463_g11671</name>
</gene>
<evidence type="ECO:0000256" key="2">
    <source>
        <dbReference type="ARBA" id="ARBA00022857"/>
    </source>
</evidence>
<evidence type="ECO:0000256" key="3">
    <source>
        <dbReference type="ARBA" id="ARBA00023002"/>
    </source>
</evidence>